<dbReference type="Proteomes" id="UP000024842">
    <property type="component" value="Unassembled WGS sequence"/>
</dbReference>
<gene>
    <name evidence="3" type="ORF">HE1_00782</name>
</gene>
<evidence type="ECO:0000259" key="2">
    <source>
        <dbReference type="Pfam" id="PF13717"/>
    </source>
</evidence>
<dbReference type="NCBIfam" id="TIGR02098">
    <property type="entry name" value="MJ0042_CXXC"/>
    <property type="match status" value="1"/>
</dbReference>
<organism evidence="3 4">
    <name type="scientific">Holospora elegans E1</name>
    <dbReference type="NCBI Taxonomy" id="1427503"/>
    <lineage>
        <taxon>Bacteria</taxon>
        <taxon>Pseudomonadati</taxon>
        <taxon>Pseudomonadota</taxon>
        <taxon>Alphaproteobacteria</taxon>
        <taxon>Holosporales</taxon>
        <taxon>Holosporaceae</taxon>
        <taxon>Holospora</taxon>
    </lineage>
</organism>
<evidence type="ECO:0000313" key="3">
    <source>
        <dbReference type="EMBL" id="GAJ46448.1"/>
    </source>
</evidence>
<feature type="transmembrane region" description="Helical" evidence="1">
    <location>
        <begin position="70"/>
        <end position="91"/>
    </location>
</feature>
<name>A0A023DZF7_9PROT</name>
<dbReference type="STRING" id="1427503.HE1_00782"/>
<keyword evidence="1" id="KW-1133">Transmembrane helix</keyword>
<dbReference type="AlphaFoldDB" id="A0A023DZF7"/>
<comment type="caution">
    <text evidence="3">The sequence shown here is derived from an EMBL/GenBank/DDBJ whole genome shotgun (WGS) entry which is preliminary data.</text>
</comment>
<sequence length="202" mass="23247">MIVKCNACSMRYYLDDDVLGSKGGYVRCSSCKHVWYQNPPALSPYTPIPVVQAPLMMHPKLAHRSQPIRFFWIGFTILIPLCLGCTLFMLYQKNLLLSSLQGWSGLLKTKESYEEEKIQIQNVIYRYTENSIICKVDFINVTKELRYIPALFIHIQKEGKTLKKMKYVPPKTPLLPGEEKALYIELKQAPTSFSKISVGFFP</sequence>
<keyword evidence="1" id="KW-0472">Membrane</keyword>
<keyword evidence="4" id="KW-1185">Reference proteome</keyword>
<evidence type="ECO:0000313" key="4">
    <source>
        <dbReference type="Proteomes" id="UP000024842"/>
    </source>
</evidence>
<dbReference type="RefSeq" id="WP_035544944.1">
    <property type="nucleotide sequence ID" value="NZ_BAUP01000096.1"/>
</dbReference>
<keyword evidence="1" id="KW-0812">Transmembrane</keyword>
<dbReference type="Pfam" id="PF13717">
    <property type="entry name" value="Zn_ribbon_4"/>
    <property type="match status" value="1"/>
</dbReference>
<dbReference type="InterPro" id="IPR011723">
    <property type="entry name" value="Znf/thioredoxin_put"/>
</dbReference>
<accession>A0A023DZF7</accession>
<reference evidence="3 4" key="1">
    <citation type="journal article" date="2014" name="FEMS Microbiol. Lett.">
        <title>Draft genome sequences of three Holospora species (Holospora obtusa, Holospora undulata, and Holospora elegans), endonuclear symbiotic bacteria of the ciliate Paramecium caudatum.</title>
        <authorList>
            <person name="Dohra H."/>
            <person name="Tanaka K."/>
            <person name="Suzuki T."/>
            <person name="Fujishima M."/>
            <person name="Suzuki H."/>
        </authorList>
    </citation>
    <scope>NUCLEOTIDE SEQUENCE [LARGE SCALE GENOMIC DNA]</scope>
    <source>
        <strain evidence="3 4">E1</strain>
    </source>
</reference>
<protein>
    <submittedName>
        <fullName evidence="3">Family finger-like domain protein</fullName>
    </submittedName>
</protein>
<feature type="domain" description="Zinc finger/thioredoxin putative" evidence="2">
    <location>
        <begin position="1"/>
        <end position="35"/>
    </location>
</feature>
<proteinExistence type="predicted"/>
<dbReference type="EMBL" id="BAUP01000096">
    <property type="protein sequence ID" value="GAJ46448.1"/>
    <property type="molecule type" value="Genomic_DNA"/>
</dbReference>
<dbReference type="OrthoDB" id="7159357at2"/>
<evidence type="ECO:0000256" key="1">
    <source>
        <dbReference type="SAM" id="Phobius"/>
    </source>
</evidence>